<gene>
    <name evidence="14" type="ORF">EGH25_01585</name>
</gene>
<evidence type="ECO:0000256" key="11">
    <source>
        <dbReference type="RuleBase" id="RU003474"/>
    </source>
</evidence>
<keyword evidence="3 10" id="KW-0863">Zinc-finger</keyword>
<feature type="binding site" evidence="9">
    <location>
        <position position="20"/>
    </location>
    <ligand>
        <name>Zn(2+)</name>
        <dbReference type="ChEBI" id="CHEBI:29105"/>
        <label>1</label>
    </ligand>
</feature>
<evidence type="ECO:0000313" key="15">
    <source>
        <dbReference type="Proteomes" id="UP001149411"/>
    </source>
</evidence>
<reference evidence="14" key="1">
    <citation type="submission" date="2022-09" db="EMBL/GenBank/DDBJ databases">
        <title>Haloadaptaus new haloarchaeum isolated from saline soil.</title>
        <authorList>
            <person name="Duran-Viseras A."/>
            <person name="Sanchez-Porro C."/>
            <person name="Ventosa A."/>
        </authorList>
    </citation>
    <scope>NUCLEOTIDE SEQUENCE</scope>
    <source>
        <strain evidence="14">F3-133</strain>
    </source>
</reference>
<evidence type="ECO:0000313" key="14">
    <source>
        <dbReference type="EMBL" id="MCX2818046.1"/>
    </source>
</evidence>
<dbReference type="AlphaFoldDB" id="A0A9Q4GI80"/>
<comment type="caution">
    <text evidence="14">The sequence shown here is derived from an EMBL/GenBank/DDBJ whole genome shotgun (WGS) entry which is preliminary data.</text>
</comment>
<feature type="region of interest" description="Disordered" evidence="12">
    <location>
        <begin position="31"/>
        <end position="61"/>
    </location>
</feature>
<evidence type="ECO:0000256" key="1">
    <source>
        <dbReference type="ARBA" id="ARBA00018272"/>
    </source>
</evidence>
<evidence type="ECO:0000256" key="8">
    <source>
        <dbReference type="PIRNR" id="PIRNR005586"/>
    </source>
</evidence>
<evidence type="ECO:0000256" key="5">
    <source>
        <dbReference type="ARBA" id="ARBA00023015"/>
    </source>
</evidence>
<feature type="domain" description="TFIIS-type" evidence="13">
    <location>
        <begin position="60"/>
        <end position="100"/>
    </location>
</feature>
<dbReference type="GO" id="GO:0003899">
    <property type="term" value="F:DNA-directed RNA polymerase activity"/>
    <property type="evidence" value="ECO:0007669"/>
    <property type="project" value="InterPro"/>
</dbReference>
<organism evidence="14 15">
    <name type="scientific">Halorutilus salinus</name>
    <dbReference type="NCBI Taxonomy" id="2487751"/>
    <lineage>
        <taxon>Archaea</taxon>
        <taxon>Methanobacteriati</taxon>
        <taxon>Methanobacteriota</taxon>
        <taxon>Stenosarchaea group</taxon>
        <taxon>Halobacteria</taxon>
        <taxon>Halorutilales</taxon>
        <taxon>Halorutilaceae</taxon>
        <taxon>Halorutilus</taxon>
    </lineage>
</organism>
<dbReference type="PROSITE" id="PS51133">
    <property type="entry name" value="ZF_TFIIS_2"/>
    <property type="match status" value="1"/>
</dbReference>
<evidence type="ECO:0000256" key="4">
    <source>
        <dbReference type="ARBA" id="ARBA00022833"/>
    </source>
</evidence>
<dbReference type="GO" id="GO:0003676">
    <property type="term" value="F:nucleic acid binding"/>
    <property type="evidence" value="ECO:0007669"/>
    <property type="project" value="InterPro"/>
</dbReference>
<keyword evidence="15" id="KW-1185">Reference proteome</keyword>
<dbReference type="PIRSF" id="PIRSF005586">
    <property type="entry name" value="RNApol_RpoM"/>
    <property type="match status" value="1"/>
</dbReference>
<evidence type="ECO:0000256" key="3">
    <source>
        <dbReference type="ARBA" id="ARBA00022771"/>
    </source>
</evidence>
<evidence type="ECO:0000256" key="7">
    <source>
        <dbReference type="ARBA" id="ARBA00032962"/>
    </source>
</evidence>
<proteinExistence type="inferred from homology"/>
<comment type="similarity">
    <text evidence="8 11">Belongs to the archaeal rpoM/eukaryotic RPA12/RPB9/RPC11 RNA polymerase family.</text>
</comment>
<accession>A0A9Q4GI80</accession>
<dbReference type="PANTHER" id="PTHR11239">
    <property type="entry name" value="DNA-DIRECTED RNA POLYMERASE"/>
    <property type="match status" value="1"/>
</dbReference>
<dbReference type="SMART" id="SM00440">
    <property type="entry name" value="ZnF_C2C2"/>
    <property type="match status" value="1"/>
</dbReference>
<dbReference type="InterPro" id="IPR001222">
    <property type="entry name" value="Znf_TFIIS"/>
</dbReference>
<keyword evidence="5" id="KW-0805">Transcription regulation</keyword>
<feature type="binding site" evidence="9">
    <location>
        <position position="4"/>
    </location>
    <ligand>
        <name>Zn(2+)</name>
        <dbReference type="ChEBI" id="CHEBI:29105"/>
        <label>1</label>
    </ligand>
</feature>
<dbReference type="SUPFAM" id="SSF57783">
    <property type="entry name" value="Zinc beta-ribbon"/>
    <property type="match status" value="1"/>
</dbReference>
<dbReference type="Pfam" id="PF02150">
    <property type="entry name" value="Zn_ribbon_RPB9"/>
    <property type="match status" value="1"/>
</dbReference>
<keyword evidence="4 9" id="KW-0862">Zinc</keyword>
<sequence length="103" mass="11777">MEFCPECGSMMYLEDGVFECGECGAVKVQEEETEYTSTEEGGRDDVTVMEDAEDKGLPTTDETCPECGNDEAYWYLQQTRAADESETRFYICTDCDHKWRGYD</sequence>
<evidence type="ECO:0000256" key="6">
    <source>
        <dbReference type="ARBA" id="ARBA00023163"/>
    </source>
</evidence>
<name>A0A9Q4GI80_9EURY</name>
<feature type="binding site" evidence="9">
    <location>
        <position position="92"/>
    </location>
    <ligand>
        <name>Zn(2+)</name>
        <dbReference type="ChEBI" id="CHEBI:29105"/>
        <label>2</label>
    </ligand>
</feature>
<feature type="binding site" evidence="9">
    <location>
        <position position="7"/>
    </location>
    <ligand>
        <name>Zn(2+)</name>
        <dbReference type="ChEBI" id="CHEBI:29105"/>
        <label>1</label>
    </ligand>
</feature>
<evidence type="ECO:0000256" key="10">
    <source>
        <dbReference type="PIRSR" id="PIRSR005586-2"/>
    </source>
</evidence>
<dbReference type="PROSITE" id="PS00466">
    <property type="entry name" value="ZF_TFIIS_1"/>
    <property type="match status" value="1"/>
</dbReference>
<dbReference type="GO" id="GO:0006351">
    <property type="term" value="P:DNA-templated transcription"/>
    <property type="evidence" value="ECO:0007669"/>
    <property type="project" value="InterPro"/>
</dbReference>
<dbReference type="Proteomes" id="UP001149411">
    <property type="component" value="Unassembled WGS sequence"/>
</dbReference>
<dbReference type="EMBL" id="RKLV01000001">
    <property type="protein sequence ID" value="MCX2818046.1"/>
    <property type="molecule type" value="Genomic_DNA"/>
</dbReference>
<dbReference type="CDD" id="cd10511">
    <property type="entry name" value="Zn-ribbon_TFS"/>
    <property type="match status" value="1"/>
</dbReference>
<dbReference type="InterPro" id="IPR006288">
    <property type="entry name" value="TFS"/>
</dbReference>
<dbReference type="GO" id="GO:0008270">
    <property type="term" value="F:zinc ion binding"/>
    <property type="evidence" value="ECO:0007669"/>
    <property type="project" value="UniProtKB-KW"/>
</dbReference>
<dbReference type="RefSeq" id="WP_266085657.1">
    <property type="nucleotide sequence ID" value="NZ_RKLV01000001.1"/>
</dbReference>
<dbReference type="NCBIfam" id="TIGR01384">
    <property type="entry name" value="TFS_arch"/>
    <property type="match status" value="1"/>
</dbReference>
<dbReference type="InterPro" id="IPR019761">
    <property type="entry name" value="DNA-dir_RNA_pol-M_15_CS"/>
</dbReference>
<feature type="binding site" evidence="9">
    <location>
        <position position="64"/>
    </location>
    <ligand>
        <name>Zn(2+)</name>
        <dbReference type="ChEBI" id="CHEBI:29105"/>
        <label>2</label>
    </ligand>
</feature>
<evidence type="ECO:0000259" key="13">
    <source>
        <dbReference type="PROSITE" id="PS51133"/>
    </source>
</evidence>
<feature type="zinc finger region" description="C4-type" evidence="10">
    <location>
        <begin position="4"/>
        <end position="23"/>
    </location>
</feature>
<protein>
    <recommendedName>
        <fullName evidence="1">Transcription factor S</fullName>
    </recommendedName>
    <alternativeName>
        <fullName evidence="7">Transcription elongation factor IIS/RNA polymerase subunit homolog</fullName>
    </alternativeName>
</protein>
<feature type="binding site" evidence="9">
    <location>
        <position position="67"/>
    </location>
    <ligand>
        <name>Zn(2+)</name>
        <dbReference type="ChEBI" id="CHEBI:29105"/>
        <label>2</label>
    </ligand>
</feature>
<dbReference type="Gene3D" id="2.20.25.10">
    <property type="match status" value="1"/>
</dbReference>
<dbReference type="PROSITE" id="PS01030">
    <property type="entry name" value="RNA_POL_M_15KD"/>
    <property type="match status" value="1"/>
</dbReference>
<evidence type="ECO:0000256" key="12">
    <source>
        <dbReference type="SAM" id="MobiDB-lite"/>
    </source>
</evidence>
<keyword evidence="2 9" id="KW-0479">Metal-binding</keyword>
<dbReference type="InterPro" id="IPR012164">
    <property type="entry name" value="Rpa12/Rpb9/Rpc10/TFS"/>
</dbReference>
<dbReference type="SMART" id="SM00661">
    <property type="entry name" value="RPOL9"/>
    <property type="match status" value="1"/>
</dbReference>
<feature type="binding site" evidence="9">
    <location>
        <position position="95"/>
    </location>
    <ligand>
        <name>Zn(2+)</name>
        <dbReference type="ChEBI" id="CHEBI:29105"/>
        <label>2</label>
    </ligand>
</feature>
<dbReference type="GO" id="GO:0006355">
    <property type="term" value="P:regulation of DNA-templated transcription"/>
    <property type="evidence" value="ECO:0007669"/>
    <property type="project" value="InterPro"/>
</dbReference>
<evidence type="ECO:0000256" key="2">
    <source>
        <dbReference type="ARBA" id="ARBA00022723"/>
    </source>
</evidence>
<dbReference type="Pfam" id="PF01096">
    <property type="entry name" value="Zn_ribbon_TFIIS"/>
    <property type="match status" value="1"/>
</dbReference>
<dbReference type="InterPro" id="IPR001529">
    <property type="entry name" value="Zn_ribbon_RPB9"/>
</dbReference>
<keyword evidence="6 8" id="KW-0804">Transcription</keyword>
<feature type="binding site" evidence="9">
    <location>
        <position position="23"/>
    </location>
    <ligand>
        <name>Zn(2+)</name>
        <dbReference type="ChEBI" id="CHEBI:29105"/>
        <label>1</label>
    </ligand>
</feature>
<evidence type="ECO:0000256" key="9">
    <source>
        <dbReference type="PIRSR" id="PIRSR005586-1"/>
    </source>
</evidence>
<dbReference type="PANTHER" id="PTHR11239:SF12">
    <property type="entry name" value="DNA-DIRECTED RNA POLYMERASE III SUBUNIT RPC10"/>
    <property type="match status" value="1"/>
</dbReference>